<keyword evidence="4 9" id="KW-0444">Lipid biosynthesis</keyword>
<dbReference type="PANTHER" id="PTHR45266">
    <property type="entry name" value="OXALOACETATE DECARBOXYLASE ALPHA CHAIN"/>
    <property type="match status" value="1"/>
</dbReference>
<dbReference type="InterPro" id="IPR050709">
    <property type="entry name" value="Biotin_Carboxyl_Carrier/Decarb"/>
</dbReference>
<evidence type="ECO:0000256" key="7">
    <source>
        <dbReference type="ARBA" id="ARBA00023160"/>
    </source>
</evidence>
<keyword evidence="6 9" id="KW-0443">Lipid metabolism</keyword>
<dbReference type="PRINTS" id="PR01071">
    <property type="entry name" value="ACOABIOTINCC"/>
</dbReference>
<keyword evidence="5 9" id="KW-0276">Fatty acid metabolism</keyword>
<evidence type="ECO:0000256" key="6">
    <source>
        <dbReference type="ARBA" id="ARBA00023098"/>
    </source>
</evidence>
<name>A0A399RBE9_9PROT</name>
<comment type="pathway">
    <text evidence="2 9">Lipid metabolism; fatty acid biosynthesis.</text>
</comment>
<evidence type="ECO:0000313" key="11">
    <source>
        <dbReference type="EMBL" id="RIJ28758.1"/>
    </source>
</evidence>
<keyword evidence="8 9" id="KW-0092">Biotin</keyword>
<evidence type="ECO:0000256" key="4">
    <source>
        <dbReference type="ARBA" id="ARBA00022516"/>
    </source>
</evidence>
<dbReference type="PROSITE" id="PS50968">
    <property type="entry name" value="BIOTINYL_LIPOYL"/>
    <property type="match status" value="1"/>
</dbReference>
<dbReference type="Proteomes" id="UP000265845">
    <property type="component" value="Unassembled WGS sequence"/>
</dbReference>
<dbReference type="PANTHER" id="PTHR45266:SF3">
    <property type="entry name" value="OXALOACETATE DECARBOXYLASE ALPHA CHAIN"/>
    <property type="match status" value="1"/>
</dbReference>
<evidence type="ECO:0000259" key="10">
    <source>
        <dbReference type="PROSITE" id="PS50968"/>
    </source>
</evidence>
<dbReference type="GO" id="GO:0009317">
    <property type="term" value="C:acetyl-CoA carboxylase complex"/>
    <property type="evidence" value="ECO:0007669"/>
    <property type="project" value="InterPro"/>
</dbReference>
<dbReference type="GO" id="GO:0003989">
    <property type="term" value="F:acetyl-CoA carboxylase activity"/>
    <property type="evidence" value="ECO:0007669"/>
    <property type="project" value="InterPro"/>
</dbReference>
<organism evidence="11 12">
    <name type="scientific">Henriciella algicola</name>
    <dbReference type="NCBI Taxonomy" id="1608422"/>
    <lineage>
        <taxon>Bacteria</taxon>
        <taxon>Pseudomonadati</taxon>
        <taxon>Pseudomonadota</taxon>
        <taxon>Alphaproteobacteria</taxon>
        <taxon>Hyphomonadales</taxon>
        <taxon>Hyphomonadaceae</taxon>
        <taxon>Henriciella</taxon>
    </lineage>
</organism>
<dbReference type="RefSeq" id="WP_119454180.1">
    <property type="nucleotide sequence ID" value="NZ_QWGA01000007.1"/>
</dbReference>
<dbReference type="InterPro" id="IPR001882">
    <property type="entry name" value="Biotin_BS"/>
</dbReference>
<dbReference type="UniPathway" id="UPA00094"/>
<keyword evidence="7 9" id="KW-0275">Fatty acid biosynthesis</keyword>
<dbReference type="FunFam" id="2.40.50.100:FF:000003">
    <property type="entry name" value="Acetyl-CoA carboxylase biotin carboxyl carrier protein"/>
    <property type="match status" value="1"/>
</dbReference>
<dbReference type="NCBIfam" id="TIGR00531">
    <property type="entry name" value="BCCP"/>
    <property type="match status" value="1"/>
</dbReference>
<comment type="function">
    <text evidence="1 9">This protein is a component of the acetyl coenzyme A carboxylase complex; first, biotin carboxylase catalyzes the carboxylation of the carrier protein and then the transcarboxylase transfers the carboxyl group to form malonyl-CoA.</text>
</comment>
<sequence>MSTAKNSLDTGLVRELAAILRDADLGEVEVEHEGLRIRVSKASPMQAAPTPVQYAAAPAPAAAPAAPAAPAAAASAPAAAPVSANAVTSPMVGTVYLSPEPGSKAFVQVGDKVKKGDTLMLVEAMKTFNPVEAPQAGTVKEIIVQDAQPVEFGEPLIVIE</sequence>
<dbReference type="CDD" id="cd06850">
    <property type="entry name" value="biotinyl_domain"/>
    <property type="match status" value="1"/>
</dbReference>
<dbReference type="SUPFAM" id="SSF51230">
    <property type="entry name" value="Single hybrid motif"/>
    <property type="match status" value="1"/>
</dbReference>
<dbReference type="InterPro" id="IPR001249">
    <property type="entry name" value="AcCoA_biotinCC"/>
</dbReference>
<protein>
    <recommendedName>
        <fullName evidence="3 9">Biotin carboxyl carrier protein of acetyl-CoA carboxylase</fullName>
    </recommendedName>
</protein>
<dbReference type="EMBL" id="QWGA01000007">
    <property type="protein sequence ID" value="RIJ28758.1"/>
    <property type="molecule type" value="Genomic_DNA"/>
</dbReference>
<comment type="caution">
    <text evidence="11">The sequence shown here is derived from an EMBL/GenBank/DDBJ whole genome shotgun (WGS) entry which is preliminary data.</text>
</comment>
<dbReference type="InterPro" id="IPR000089">
    <property type="entry name" value="Biotin_lipoyl"/>
</dbReference>
<dbReference type="GO" id="GO:0006633">
    <property type="term" value="P:fatty acid biosynthetic process"/>
    <property type="evidence" value="ECO:0007669"/>
    <property type="project" value="UniProtKB-UniPathway"/>
</dbReference>
<accession>A0A399RBE9</accession>
<keyword evidence="12" id="KW-1185">Reference proteome</keyword>
<dbReference type="OrthoDB" id="9811735at2"/>
<evidence type="ECO:0000256" key="3">
    <source>
        <dbReference type="ARBA" id="ARBA00017562"/>
    </source>
</evidence>
<dbReference type="PROSITE" id="PS00188">
    <property type="entry name" value="BIOTIN"/>
    <property type="match status" value="1"/>
</dbReference>
<gene>
    <name evidence="11" type="primary">accB</name>
    <name evidence="11" type="ORF">D1222_10265</name>
</gene>
<evidence type="ECO:0000313" key="12">
    <source>
        <dbReference type="Proteomes" id="UP000265845"/>
    </source>
</evidence>
<dbReference type="InterPro" id="IPR011053">
    <property type="entry name" value="Single_hybrid_motif"/>
</dbReference>
<evidence type="ECO:0000256" key="8">
    <source>
        <dbReference type="ARBA" id="ARBA00023267"/>
    </source>
</evidence>
<evidence type="ECO:0000256" key="9">
    <source>
        <dbReference type="RuleBase" id="RU364072"/>
    </source>
</evidence>
<dbReference type="AlphaFoldDB" id="A0A399RBE9"/>
<evidence type="ECO:0000256" key="2">
    <source>
        <dbReference type="ARBA" id="ARBA00005194"/>
    </source>
</evidence>
<dbReference type="Pfam" id="PF00364">
    <property type="entry name" value="Biotin_lipoyl"/>
    <property type="match status" value="1"/>
</dbReference>
<feature type="domain" description="Lipoyl-binding" evidence="10">
    <location>
        <begin position="84"/>
        <end position="160"/>
    </location>
</feature>
<proteinExistence type="predicted"/>
<evidence type="ECO:0000256" key="5">
    <source>
        <dbReference type="ARBA" id="ARBA00022832"/>
    </source>
</evidence>
<dbReference type="Gene3D" id="2.40.50.100">
    <property type="match status" value="1"/>
</dbReference>
<reference evidence="11 12" key="1">
    <citation type="submission" date="2018-08" db="EMBL/GenBank/DDBJ databases">
        <title>Henriciella mobilis sp. nov., isolated from seawater.</title>
        <authorList>
            <person name="Cheng H."/>
            <person name="Wu Y.-H."/>
            <person name="Xu X.-W."/>
            <person name="Guo L.-L."/>
        </authorList>
    </citation>
    <scope>NUCLEOTIDE SEQUENCE [LARGE SCALE GENOMIC DNA]</scope>
    <source>
        <strain evidence="11 12">CCUG67844</strain>
    </source>
</reference>
<evidence type="ECO:0000256" key="1">
    <source>
        <dbReference type="ARBA" id="ARBA00003761"/>
    </source>
</evidence>